<comment type="caution">
    <text evidence="2">The sequence shown here is derived from an EMBL/GenBank/DDBJ whole genome shotgun (WGS) entry which is preliminary data.</text>
</comment>
<reference evidence="2 3" key="1">
    <citation type="submission" date="2020-08" db="EMBL/GenBank/DDBJ databases">
        <title>Sequencing the genomes of 1000 actinobacteria strains.</title>
        <authorList>
            <person name="Klenk H.-P."/>
        </authorList>
    </citation>
    <scope>NUCLEOTIDE SEQUENCE [LARGE SCALE GENOMIC DNA]</scope>
    <source>
        <strain evidence="2 3">DSM 41654</strain>
    </source>
</reference>
<evidence type="ECO:0000256" key="1">
    <source>
        <dbReference type="SAM" id="Phobius"/>
    </source>
</evidence>
<feature type="transmembrane region" description="Helical" evidence="1">
    <location>
        <begin position="76"/>
        <end position="99"/>
    </location>
</feature>
<gene>
    <name evidence="2" type="ORF">FHR34_001238</name>
</gene>
<keyword evidence="1" id="KW-0812">Transmembrane</keyword>
<dbReference type="EMBL" id="JACHJV010000001">
    <property type="protein sequence ID" value="MBB4922245.1"/>
    <property type="molecule type" value="Genomic_DNA"/>
</dbReference>
<keyword evidence="3" id="KW-1185">Reference proteome</keyword>
<sequence>MKYRAEDRTRLIPHTIDGITEMVPEDYTVHVPVPPHDWDRIILTAATAATAAILTASVVWSTSSVGALLGRSVESAIAYGAASVFDLVWIVCMAVEWLNRYNPRGAVLPRRAGHIALVIAMAAVCTNGWLTGGVAPGIIGAAVSALAKGTWTIVMKHTAKPLDPLTQGWVDRQMSEAGGRLALGSVRRQVARADGQYAAQIAALTPDGPDTDNGQPDTVSGTVRAAVRAALTTMPGAAPDEIVRQLAHAGIHTDEDTVRRLSGQQDSTSGKVLRLTATAGPSIADTIRTQVSAGVSDPVAVLAQVRTVHGSDVRADTVLRTLRRISRTA</sequence>
<keyword evidence="1" id="KW-0472">Membrane</keyword>
<protein>
    <recommendedName>
        <fullName evidence="4">Protein transporter Sec31</fullName>
    </recommendedName>
</protein>
<evidence type="ECO:0000313" key="3">
    <source>
        <dbReference type="Proteomes" id="UP000540506"/>
    </source>
</evidence>
<dbReference type="AlphaFoldDB" id="A0A7W7VU96"/>
<proteinExistence type="predicted"/>
<dbReference type="RefSeq" id="WP_184934450.1">
    <property type="nucleotide sequence ID" value="NZ_JACHJV010000001.1"/>
</dbReference>
<evidence type="ECO:0000313" key="2">
    <source>
        <dbReference type="EMBL" id="MBB4922245.1"/>
    </source>
</evidence>
<name>A0A7W7VU96_KITKI</name>
<dbReference type="Proteomes" id="UP000540506">
    <property type="component" value="Unassembled WGS sequence"/>
</dbReference>
<evidence type="ECO:0008006" key="4">
    <source>
        <dbReference type="Google" id="ProtNLM"/>
    </source>
</evidence>
<feature type="transmembrane region" description="Helical" evidence="1">
    <location>
        <begin position="41"/>
        <end position="61"/>
    </location>
</feature>
<feature type="transmembrane region" description="Helical" evidence="1">
    <location>
        <begin position="111"/>
        <end position="130"/>
    </location>
</feature>
<organism evidence="2 3">
    <name type="scientific">Kitasatospora kifunensis</name>
    <name type="common">Streptomyces kifunensis</name>
    <dbReference type="NCBI Taxonomy" id="58351"/>
    <lineage>
        <taxon>Bacteria</taxon>
        <taxon>Bacillati</taxon>
        <taxon>Actinomycetota</taxon>
        <taxon>Actinomycetes</taxon>
        <taxon>Kitasatosporales</taxon>
        <taxon>Streptomycetaceae</taxon>
        <taxon>Kitasatospora</taxon>
    </lineage>
</organism>
<keyword evidence="1" id="KW-1133">Transmembrane helix</keyword>
<accession>A0A7W7VU96</accession>